<evidence type="ECO:0000313" key="9">
    <source>
        <dbReference type="Proteomes" id="UP000029120"/>
    </source>
</evidence>
<comment type="pathway">
    <text evidence="2">Protein modification; protein ubiquitination.</text>
</comment>
<reference evidence="9" key="1">
    <citation type="journal article" date="2015" name="Nat. Plants">
        <title>Genome expansion of Arabis alpina linked with retrotransposition and reduced symmetric DNA methylation.</title>
        <authorList>
            <person name="Willing E.M."/>
            <person name="Rawat V."/>
            <person name="Mandakova T."/>
            <person name="Maumus F."/>
            <person name="James G.V."/>
            <person name="Nordstroem K.J."/>
            <person name="Becker C."/>
            <person name="Warthmann N."/>
            <person name="Chica C."/>
            <person name="Szarzynska B."/>
            <person name="Zytnicki M."/>
            <person name="Albani M.C."/>
            <person name="Kiefer C."/>
            <person name="Bergonzi S."/>
            <person name="Castaings L."/>
            <person name="Mateos J.L."/>
            <person name="Berns M.C."/>
            <person name="Bujdoso N."/>
            <person name="Piofczyk T."/>
            <person name="de Lorenzo L."/>
            <person name="Barrero-Sicilia C."/>
            <person name="Mateos I."/>
            <person name="Piednoel M."/>
            <person name="Hagmann J."/>
            <person name="Chen-Min-Tao R."/>
            <person name="Iglesias-Fernandez R."/>
            <person name="Schuster S.C."/>
            <person name="Alonso-Blanco C."/>
            <person name="Roudier F."/>
            <person name="Carbonero P."/>
            <person name="Paz-Ares J."/>
            <person name="Davis S.J."/>
            <person name="Pecinka A."/>
            <person name="Quesneville H."/>
            <person name="Colot V."/>
            <person name="Lysak M.A."/>
            <person name="Weigel D."/>
            <person name="Coupland G."/>
            <person name="Schneeberger K."/>
        </authorList>
    </citation>
    <scope>NUCLEOTIDE SEQUENCE [LARGE SCALE GENOMIC DNA]</scope>
    <source>
        <strain evidence="9">cv. Pajares</strain>
    </source>
</reference>
<evidence type="ECO:0000256" key="4">
    <source>
        <dbReference type="ARBA" id="ARBA00022679"/>
    </source>
</evidence>
<dbReference type="Gene3D" id="3.30.40.10">
    <property type="entry name" value="Zinc/RING finger domain, C3HC4 (zinc finger)"/>
    <property type="match status" value="1"/>
</dbReference>
<dbReference type="InterPro" id="IPR045210">
    <property type="entry name" value="RING-Ubox_PUB"/>
</dbReference>
<feature type="domain" description="U-box" evidence="7">
    <location>
        <begin position="285"/>
        <end position="360"/>
    </location>
</feature>
<dbReference type="PANTHER" id="PTHR23315:SF290">
    <property type="entry name" value="RING-TYPE E3 UBIQUITIN TRANSFERASE"/>
    <property type="match status" value="1"/>
</dbReference>
<evidence type="ECO:0000256" key="5">
    <source>
        <dbReference type="ARBA" id="ARBA00022737"/>
    </source>
</evidence>
<dbReference type="InterPro" id="IPR011989">
    <property type="entry name" value="ARM-like"/>
</dbReference>
<dbReference type="Proteomes" id="UP000029120">
    <property type="component" value="Chromosome 4"/>
</dbReference>
<dbReference type="InterPro" id="IPR058678">
    <property type="entry name" value="ARM_PUB"/>
</dbReference>
<protein>
    <recommendedName>
        <fullName evidence="3">RING-type E3 ubiquitin transferase</fullName>
        <ecNumber evidence="3">2.3.2.27</ecNumber>
    </recommendedName>
</protein>
<keyword evidence="6" id="KW-0833">Ubl conjugation pathway</keyword>
<dbReference type="Gramene" id="KFK36322">
    <property type="protein sequence ID" value="KFK36322"/>
    <property type="gene ID" value="AALP_AA4G107600"/>
</dbReference>
<dbReference type="FunFam" id="3.30.40.10:FF:000442">
    <property type="entry name" value="RING-type E3 ubiquitin transferase"/>
    <property type="match status" value="1"/>
</dbReference>
<dbReference type="Pfam" id="PF25368">
    <property type="entry name" value="PUB10_N"/>
    <property type="match status" value="1"/>
</dbReference>
<evidence type="ECO:0000256" key="3">
    <source>
        <dbReference type="ARBA" id="ARBA00012483"/>
    </source>
</evidence>
<dbReference type="GO" id="GO:0016567">
    <property type="term" value="P:protein ubiquitination"/>
    <property type="evidence" value="ECO:0007669"/>
    <property type="project" value="UniProtKB-UniPathway"/>
</dbReference>
<dbReference type="AlphaFoldDB" id="A0A087H2H0"/>
<dbReference type="InterPro" id="IPR003613">
    <property type="entry name" value="Ubox_domain"/>
</dbReference>
<dbReference type="OrthoDB" id="629492at2759"/>
<proteinExistence type="predicted"/>
<dbReference type="PROSITE" id="PS51698">
    <property type="entry name" value="U_BOX"/>
    <property type="match status" value="1"/>
</dbReference>
<keyword evidence="5" id="KW-0677">Repeat</keyword>
<dbReference type="UniPathway" id="UPA00143"/>
<dbReference type="PANTHER" id="PTHR23315">
    <property type="entry name" value="U BOX DOMAIN-CONTAINING"/>
    <property type="match status" value="1"/>
</dbReference>
<comment type="catalytic activity">
    <reaction evidence="1">
        <text>S-ubiquitinyl-[E2 ubiquitin-conjugating enzyme]-L-cysteine + [acceptor protein]-L-lysine = [E2 ubiquitin-conjugating enzyme]-L-cysteine + N(6)-ubiquitinyl-[acceptor protein]-L-lysine.</text>
        <dbReference type="EC" id="2.3.2.27"/>
    </reaction>
</comment>
<dbReference type="SUPFAM" id="SSF48371">
    <property type="entry name" value="ARM repeat"/>
    <property type="match status" value="1"/>
</dbReference>
<keyword evidence="4" id="KW-0808">Transferase</keyword>
<dbReference type="Pfam" id="PF04564">
    <property type="entry name" value="U-box"/>
    <property type="match status" value="1"/>
</dbReference>
<dbReference type="InterPro" id="IPR016024">
    <property type="entry name" value="ARM-type_fold"/>
</dbReference>
<keyword evidence="9" id="KW-1185">Reference proteome</keyword>
<evidence type="ECO:0000256" key="2">
    <source>
        <dbReference type="ARBA" id="ARBA00004906"/>
    </source>
</evidence>
<evidence type="ECO:0000313" key="8">
    <source>
        <dbReference type="EMBL" id="KFK36322.1"/>
    </source>
</evidence>
<dbReference type="GO" id="GO:0061630">
    <property type="term" value="F:ubiquitin protein ligase activity"/>
    <property type="evidence" value="ECO:0007669"/>
    <property type="project" value="UniProtKB-EC"/>
</dbReference>
<evidence type="ECO:0000256" key="6">
    <source>
        <dbReference type="ARBA" id="ARBA00022786"/>
    </source>
</evidence>
<dbReference type="Pfam" id="PF25598">
    <property type="entry name" value="ARM_PUB"/>
    <property type="match status" value="1"/>
</dbReference>
<dbReference type="InterPro" id="IPR057623">
    <property type="entry name" value="PUB12-19-like_N"/>
</dbReference>
<dbReference type="EMBL" id="CM002872">
    <property type="protein sequence ID" value="KFK36322.1"/>
    <property type="molecule type" value="Genomic_DNA"/>
</dbReference>
<gene>
    <name evidence="8" type="ordered locus">AALP_Aa4g107600</name>
</gene>
<dbReference type="OMA" id="ARWIHQE"/>
<dbReference type="eggNOG" id="KOG0167">
    <property type="taxonomic scope" value="Eukaryota"/>
</dbReference>
<dbReference type="EC" id="2.3.2.27" evidence="3"/>
<dbReference type="InterPro" id="IPR013083">
    <property type="entry name" value="Znf_RING/FYVE/PHD"/>
</dbReference>
<name>A0A087H2H0_ARAAL</name>
<dbReference type="SUPFAM" id="SSF57850">
    <property type="entry name" value="RING/U-box"/>
    <property type="match status" value="1"/>
</dbReference>
<organism evidence="8 9">
    <name type="scientific">Arabis alpina</name>
    <name type="common">Alpine rock-cress</name>
    <dbReference type="NCBI Taxonomy" id="50452"/>
    <lineage>
        <taxon>Eukaryota</taxon>
        <taxon>Viridiplantae</taxon>
        <taxon>Streptophyta</taxon>
        <taxon>Embryophyta</taxon>
        <taxon>Tracheophyta</taxon>
        <taxon>Spermatophyta</taxon>
        <taxon>Magnoliopsida</taxon>
        <taxon>eudicotyledons</taxon>
        <taxon>Gunneridae</taxon>
        <taxon>Pentapetalae</taxon>
        <taxon>rosids</taxon>
        <taxon>malvids</taxon>
        <taxon>Brassicales</taxon>
        <taxon>Brassicaceae</taxon>
        <taxon>Arabideae</taxon>
        <taxon>Arabis</taxon>
    </lineage>
</organism>
<evidence type="ECO:0000256" key="1">
    <source>
        <dbReference type="ARBA" id="ARBA00000900"/>
    </source>
</evidence>
<dbReference type="SMART" id="SM00504">
    <property type="entry name" value="Ubox"/>
    <property type="match status" value="1"/>
</dbReference>
<dbReference type="CDD" id="cd16664">
    <property type="entry name" value="RING-Ubox_PUB"/>
    <property type="match status" value="1"/>
</dbReference>
<evidence type="ECO:0000259" key="7">
    <source>
        <dbReference type="PROSITE" id="PS51698"/>
    </source>
</evidence>
<sequence>MATAAIIASVRRRILPFLAPLDLSDEPLVQTLASISSEIISCFTGVSFSFQRRNSRSLIRKIQIFLVLFQYLADSGFDSNYSSTALTCFKELYLTLYLSKILVHYCAHSSKLWLLLQTPLVSGFFDILNGDFSTLLDVFPINNLRLSDDIREHIELLKKQSSNSRLFIDVNEEMLRERLYSFLDGFENGRIPDSQDLRDFFVEKLKIRDPKTCVAEIGFLEEQIMYYDSDLEPTGSVIKGFIDMIRYCRFLLFGIEDNGLEWRIKNSEKQRKCFIAQEIGDTFRNVPNDFICSISLDLMKDPVIVSTGKTYDRISIDSWIEAGHSTCPTTRQTLMDSSSMVPNRALSRLITWWCTATGISLESEDSVYCPNESLASVLKSRASVEAIKATIMILIQNLENGSESAQTVAAQELRLLARFGVEERLLIAEAGAIPHLHMLLKSENGITQEISITAMFNLAVQEKNRSLIMEENDCLESIVSVLVSGLTMEARENAALLFCLSLTEAYKIQIANANGCIESFAWLIQNGTPRGKKDVMKLLFNISIHPDSCMRMVNSGGVSAIVGALADEVVAERAAKVLAEVAKQSLGAETIGREESAIPGLVKLMRCGTPKGKEFAADALLQLCMRSGTVVVGKVVKAPAITFLMNKLYWTGSDRAKRKANSLALLLKKSRNAGMMRSGNREESFQTDVHVPISIPVSLQ</sequence>
<accession>A0A087H2H0</accession>
<dbReference type="Gene3D" id="1.25.10.10">
    <property type="entry name" value="Leucine-rich Repeat Variant"/>
    <property type="match status" value="2"/>
</dbReference>